<feature type="region of interest" description="Disordered" evidence="1">
    <location>
        <begin position="200"/>
        <end position="362"/>
    </location>
</feature>
<feature type="region of interest" description="Disordered" evidence="1">
    <location>
        <begin position="408"/>
        <end position="432"/>
    </location>
</feature>
<dbReference type="Proteomes" id="UP001054252">
    <property type="component" value="Unassembled WGS sequence"/>
</dbReference>
<protein>
    <submittedName>
        <fullName evidence="2">Uncharacterized protein</fullName>
    </submittedName>
</protein>
<organism evidence="2 3">
    <name type="scientific">Rubroshorea leprosula</name>
    <dbReference type="NCBI Taxonomy" id="152421"/>
    <lineage>
        <taxon>Eukaryota</taxon>
        <taxon>Viridiplantae</taxon>
        <taxon>Streptophyta</taxon>
        <taxon>Embryophyta</taxon>
        <taxon>Tracheophyta</taxon>
        <taxon>Spermatophyta</taxon>
        <taxon>Magnoliopsida</taxon>
        <taxon>eudicotyledons</taxon>
        <taxon>Gunneridae</taxon>
        <taxon>Pentapetalae</taxon>
        <taxon>rosids</taxon>
        <taxon>malvids</taxon>
        <taxon>Malvales</taxon>
        <taxon>Dipterocarpaceae</taxon>
        <taxon>Rubroshorea</taxon>
    </lineage>
</organism>
<evidence type="ECO:0000313" key="3">
    <source>
        <dbReference type="Proteomes" id="UP001054252"/>
    </source>
</evidence>
<dbReference type="EMBL" id="BPVZ01000015">
    <property type="protein sequence ID" value="GKV00459.1"/>
    <property type="molecule type" value="Genomic_DNA"/>
</dbReference>
<feature type="compositionally biased region" description="Polar residues" evidence="1">
    <location>
        <begin position="206"/>
        <end position="225"/>
    </location>
</feature>
<sequence>MGRKKERANREGEGIQPEKGRLGMVKRMLFGNSKTLEIAPVIQERLYMEGMFSIKAKTMGGKLVLLDGEDKEELKEIVENAKRMVKPMVLRNQPMESDYDTKDESWVSDWAKESYPNPNNNSCQHEEQRPFEPSEEEDDDVDCNSRLDNGKKKVPFKLHEHKGEKSTNYPMYGDWRSVDKRKEHGAQEEFNEAMGDCVEKLKVGDDNTSANSDQQPEISSHNNMGKSVKQRGKNRNKKVDFKENRGKREAQVPSGSVNMDQAQETSKGITRKEKQMGLNEAQTEQESSRKFRGEELQVGEEEKIENRCRGFDSLRHSSPVTSERNRKNRRNPQRSESALQMQSKKIKEDLTEEKVEEDDEVESFWKGINSDSGRLKEWMQAGEKRKGRIRNNRKRKFRSFMSVYQSSSMARIKSRSTKKEGKVNSKKNQKEKLPKFILDPTNPIAGVSILDSCILNCNKGGN</sequence>
<comment type="caution">
    <text evidence="2">The sequence shown here is derived from an EMBL/GenBank/DDBJ whole genome shotgun (WGS) entry which is preliminary data.</text>
</comment>
<name>A0AAV5IQE3_9ROSI</name>
<proteinExistence type="predicted"/>
<reference evidence="2 3" key="1">
    <citation type="journal article" date="2021" name="Commun. Biol.">
        <title>The genome of Shorea leprosula (Dipterocarpaceae) highlights the ecological relevance of drought in aseasonal tropical rainforests.</title>
        <authorList>
            <person name="Ng K.K.S."/>
            <person name="Kobayashi M.J."/>
            <person name="Fawcett J.A."/>
            <person name="Hatakeyama M."/>
            <person name="Paape T."/>
            <person name="Ng C.H."/>
            <person name="Ang C.C."/>
            <person name="Tnah L.H."/>
            <person name="Lee C.T."/>
            <person name="Nishiyama T."/>
            <person name="Sese J."/>
            <person name="O'Brien M.J."/>
            <person name="Copetti D."/>
            <person name="Mohd Noor M.I."/>
            <person name="Ong R.C."/>
            <person name="Putra M."/>
            <person name="Sireger I.Z."/>
            <person name="Indrioko S."/>
            <person name="Kosugi Y."/>
            <person name="Izuno A."/>
            <person name="Isagi Y."/>
            <person name="Lee S.L."/>
            <person name="Shimizu K.K."/>
        </authorList>
    </citation>
    <scope>NUCLEOTIDE SEQUENCE [LARGE SCALE GENOMIC DNA]</scope>
    <source>
        <strain evidence="2">214</strain>
    </source>
</reference>
<dbReference type="AlphaFoldDB" id="A0AAV5IQE3"/>
<feature type="compositionally biased region" description="Basic and acidic residues" evidence="1">
    <location>
        <begin position="143"/>
        <end position="165"/>
    </location>
</feature>
<feature type="region of interest" description="Disordered" evidence="1">
    <location>
        <begin position="111"/>
        <end position="173"/>
    </location>
</feature>
<evidence type="ECO:0000313" key="2">
    <source>
        <dbReference type="EMBL" id="GKV00459.1"/>
    </source>
</evidence>
<keyword evidence="3" id="KW-1185">Reference proteome</keyword>
<feature type="compositionally biased region" description="Polar residues" evidence="1">
    <location>
        <begin position="253"/>
        <end position="268"/>
    </location>
</feature>
<feature type="compositionally biased region" description="Polar residues" evidence="1">
    <location>
        <begin position="334"/>
        <end position="343"/>
    </location>
</feature>
<feature type="compositionally biased region" description="Basic and acidic residues" evidence="1">
    <location>
        <begin position="237"/>
        <end position="250"/>
    </location>
</feature>
<feature type="compositionally biased region" description="Basic and acidic residues" evidence="1">
    <location>
        <begin position="286"/>
        <end position="315"/>
    </location>
</feature>
<accession>A0AAV5IQE3</accession>
<evidence type="ECO:0000256" key="1">
    <source>
        <dbReference type="SAM" id="MobiDB-lite"/>
    </source>
</evidence>
<gene>
    <name evidence="2" type="ORF">SLEP1_g13143</name>
</gene>
<feature type="compositionally biased region" description="Basic and acidic residues" evidence="1">
    <location>
        <begin position="417"/>
        <end position="432"/>
    </location>
</feature>
<feature type="compositionally biased region" description="Acidic residues" evidence="1">
    <location>
        <begin position="133"/>
        <end position="142"/>
    </location>
</feature>